<sequence>MTREYERALTESEKRILRKQIEETKSSIPKDVGLIILKVLFLSVFAILLYFYPKIWLIIILSIASFFMLWFLYYEIPDLIRLPKFLKKKGEVIENGIVRVNEISLDRYIKIANFEDEGNHYIVEYNGMLTLIGGQEFVGVRKLKNKIEQIEILDPEKTGIYYEKIKKTGENLNPYYVFKNGISDNLVESQIWEKLTNRNPFPGKLEDLDEFIKEDK</sequence>
<keyword evidence="1" id="KW-0472">Membrane</keyword>
<evidence type="ECO:0000256" key="1">
    <source>
        <dbReference type="SAM" id="Phobius"/>
    </source>
</evidence>
<dbReference type="EMBL" id="JADOET010000026">
    <property type="protein sequence ID" value="MBF8151559.1"/>
    <property type="molecule type" value="Genomic_DNA"/>
</dbReference>
<evidence type="ECO:0000313" key="3">
    <source>
        <dbReference type="Proteomes" id="UP000611215"/>
    </source>
</evidence>
<dbReference type="RefSeq" id="WP_195872811.1">
    <property type="nucleotide sequence ID" value="NZ_JADOET010000026.1"/>
</dbReference>
<keyword evidence="1" id="KW-0812">Transmembrane</keyword>
<evidence type="ECO:0000313" key="2">
    <source>
        <dbReference type="EMBL" id="MBF8151559.1"/>
    </source>
</evidence>
<protein>
    <submittedName>
        <fullName evidence="2">Uncharacterized protein</fullName>
    </submittedName>
</protein>
<proteinExistence type="predicted"/>
<comment type="caution">
    <text evidence="2">The sequence shown here is derived from an EMBL/GenBank/DDBJ whole genome shotgun (WGS) entry which is preliminary data.</text>
</comment>
<feature type="transmembrane region" description="Helical" evidence="1">
    <location>
        <begin position="55"/>
        <end position="74"/>
    </location>
</feature>
<name>A0ABS0EM63_9FLAO</name>
<keyword evidence="3" id="KW-1185">Reference proteome</keyword>
<reference evidence="2 3" key="1">
    <citation type="submission" date="2020-11" db="EMBL/GenBank/DDBJ databases">
        <title>Winogradskyella marina sp. nov., isolated from marine sediment.</title>
        <authorList>
            <person name="Bo J."/>
            <person name="Wang S."/>
            <person name="Song X."/>
            <person name="Du Z."/>
        </authorList>
    </citation>
    <scope>NUCLEOTIDE SEQUENCE [LARGE SCALE GENOMIC DNA]</scope>
    <source>
        <strain evidence="2 3">F6397</strain>
    </source>
</reference>
<organism evidence="2 3">
    <name type="scientific">Winogradskyella marina</name>
    <dbReference type="NCBI Taxonomy" id="2785530"/>
    <lineage>
        <taxon>Bacteria</taxon>
        <taxon>Pseudomonadati</taxon>
        <taxon>Bacteroidota</taxon>
        <taxon>Flavobacteriia</taxon>
        <taxon>Flavobacteriales</taxon>
        <taxon>Flavobacteriaceae</taxon>
        <taxon>Winogradskyella</taxon>
    </lineage>
</organism>
<feature type="transmembrane region" description="Helical" evidence="1">
    <location>
        <begin position="32"/>
        <end position="49"/>
    </location>
</feature>
<keyword evidence="1" id="KW-1133">Transmembrane helix</keyword>
<dbReference type="Proteomes" id="UP000611215">
    <property type="component" value="Unassembled WGS sequence"/>
</dbReference>
<accession>A0ABS0EM63</accession>
<gene>
    <name evidence="2" type="ORF">ITJ86_16780</name>
</gene>